<name>A0ABQ9EQZ7_TEGGR</name>
<dbReference type="Pfam" id="PF18738">
    <property type="entry name" value="HEPN_DZIP3"/>
    <property type="match status" value="1"/>
</dbReference>
<protein>
    <recommendedName>
        <fullName evidence="2">DZIP3-like HEPN domain-containing protein</fullName>
    </recommendedName>
</protein>
<feature type="transmembrane region" description="Helical" evidence="1">
    <location>
        <begin position="310"/>
        <end position="328"/>
    </location>
</feature>
<reference evidence="3 4" key="1">
    <citation type="submission" date="2022-12" db="EMBL/GenBank/DDBJ databases">
        <title>Chromosome-level genome of Tegillarca granosa.</title>
        <authorList>
            <person name="Kim J."/>
        </authorList>
    </citation>
    <scope>NUCLEOTIDE SEQUENCE [LARGE SCALE GENOMIC DNA]</scope>
    <source>
        <strain evidence="3">Teg-2019</strain>
        <tissue evidence="3">Adductor muscle</tissue>
    </source>
</reference>
<keyword evidence="1" id="KW-1133">Transmembrane helix</keyword>
<dbReference type="InterPro" id="IPR041249">
    <property type="entry name" value="HEPN_DZIP3"/>
</dbReference>
<organism evidence="3 4">
    <name type="scientific">Tegillarca granosa</name>
    <name type="common">Malaysian cockle</name>
    <name type="synonym">Anadara granosa</name>
    <dbReference type="NCBI Taxonomy" id="220873"/>
    <lineage>
        <taxon>Eukaryota</taxon>
        <taxon>Metazoa</taxon>
        <taxon>Spiralia</taxon>
        <taxon>Lophotrochozoa</taxon>
        <taxon>Mollusca</taxon>
        <taxon>Bivalvia</taxon>
        <taxon>Autobranchia</taxon>
        <taxon>Pteriomorphia</taxon>
        <taxon>Arcoida</taxon>
        <taxon>Arcoidea</taxon>
        <taxon>Arcidae</taxon>
        <taxon>Tegillarca</taxon>
    </lineage>
</organism>
<accession>A0ABQ9EQZ7</accession>
<keyword evidence="4" id="KW-1185">Reference proteome</keyword>
<evidence type="ECO:0000313" key="3">
    <source>
        <dbReference type="EMBL" id="KAJ8307643.1"/>
    </source>
</evidence>
<keyword evidence="1" id="KW-0472">Membrane</keyword>
<evidence type="ECO:0000256" key="1">
    <source>
        <dbReference type="SAM" id="Phobius"/>
    </source>
</evidence>
<comment type="caution">
    <text evidence="3">The sequence shown here is derived from an EMBL/GenBank/DDBJ whole genome shotgun (WGS) entry which is preliminary data.</text>
</comment>
<gene>
    <name evidence="3" type="ORF">KUTeg_014808</name>
</gene>
<dbReference type="Proteomes" id="UP001217089">
    <property type="component" value="Unassembled WGS sequence"/>
</dbReference>
<dbReference type="EMBL" id="JARBDR010000771">
    <property type="protein sequence ID" value="KAJ8307643.1"/>
    <property type="molecule type" value="Genomic_DNA"/>
</dbReference>
<evidence type="ECO:0000313" key="4">
    <source>
        <dbReference type="Proteomes" id="UP001217089"/>
    </source>
</evidence>
<proteinExistence type="predicted"/>
<keyword evidence="1" id="KW-0812">Transmembrane</keyword>
<sequence>MSSKERINYARLCRALIDIGTELLRECLSRHIQPTDIKNKVIGCPSLKLMAPFIVKVNNAHTQGYSKFDISLLYILIRKLCLQISPTRGWIPNLIPTVNEIAEGDDVERIHLIRNEIYGHLPNTCVSDNVYSRYWTELENIMCRYDAKYHTPYSNQLSYIANQCMDDVTEKMYLDKIQQLYKQDTDLRKEFKKVLDEVSDLKRGNISIEAAVTETRSKIAKVEGPISDERIGALRFKIILCKHYLVTLSAILAYAQTCIRCLTENIWRFLQSDYFSILQLKTVVKTFLHLFVCDLIKFFGIGHGFSSKNYLLLFLLYLPFLLLVQFLTKMFSEIPIF</sequence>
<evidence type="ECO:0000259" key="2">
    <source>
        <dbReference type="Pfam" id="PF18738"/>
    </source>
</evidence>
<feature type="domain" description="DZIP3-like HEPN" evidence="2">
    <location>
        <begin position="64"/>
        <end position="173"/>
    </location>
</feature>